<evidence type="ECO:0000313" key="4">
    <source>
        <dbReference type="Proteomes" id="UP000001660"/>
    </source>
</evidence>
<dbReference type="AlphaFoldDB" id="D8PEJ2"/>
<gene>
    <name evidence="3" type="ORF">NIDE1925</name>
</gene>
<organism evidence="3 4">
    <name type="scientific">Nitrospira defluvii</name>
    <dbReference type="NCBI Taxonomy" id="330214"/>
    <lineage>
        <taxon>Bacteria</taxon>
        <taxon>Pseudomonadati</taxon>
        <taxon>Nitrospirota</taxon>
        <taxon>Nitrospiria</taxon>
        <taxon>Nitrospirales</taxon>
        <taxon>Nitrospiraceae</taxon>
        <taxon>Nitrospira</taxon>
    </lineage>
</organism>
<evidence type="ECO:0000256" key="1">
    <source>
        <dbReference type="ARBA" id="ARBA00008791"/>
    </source>
</evidence>
<dbReference type="InterPro" id="IPR014729">
    <property type="entry name" value="Rossmann-like_a/b/a_fold"/>
</dbReference>
<dbReference type="OrthoDB" id="9792500at2"/>
<dbReference type="PANTHER" id="PTHR46268">
    <property type="entry name" value="STRESS RESPONSE PROTEIN NHAX"/>
    <property type="match status" value="1"/>
</dbReference>
<evidence type="ECO:0000259" key="2">
    <source>
        <dbReference type="Pfam" id="PF00582"/>
    </source>
</evidence>
<dbReference type="Gene3D" id="3.40.50.620">
    <property type="entry name" value="HUPs"/>
    <property type="match status" value="1"/>
</dbReference>
<dbReference type="STRING" id="330214.NIDE1925"/>
<accession>D8PEJ2</accession>
<feature type="domain" description="UspA" evidence="2">
    <location>
        <begin position="12"/>
        <end position="158"/>
    </location>
</feature>
<dbReference type="Proteomes" id="UP000001660">
    <property type="component" value="Chromosome"/>
</dbReference>
<comment type="similarity">
    <text evidence="1">Belongs to the universal stress protein A family.</text>
</comment>
<dbReference type="InterPro" id="IPR006015">
    <property type="entry name" value="Universal_stress_UspA"/>
</dbReference>
<dbReference type="eggNOG" id="COG0589">
    <property type="taxonomic scope" value="Bacteria"/>
</dbReference>
<dbReference type="Pfam" id="PF00582">
    <property type="entry name" value="Usp"/>
    <property type="match status" value="1"/>
</dbReference>
<dbReference type="PRINTS" id="PR01438">
    <property type="entry name" value="UNVRSLSTRESS"/>
</dbReference>
<name>D8PEJ2_9BACT</name>
<dbReference type="CDD" id="cd00293">
    <property type="entry name" value="USP-like"/>
    <property type="match status" value="1"/>
</dbReference>
<evidence type="ECO:0000313" key="3">
    <source>
        <dbReference type="EMBL" id="CBK41651.1"/>
    </source>
</evidence>
<dbReference type="InterPro" id="IPR006016">
    <property type="entry name" value="UspA"/>
</dbReference>
<keyword evidence="4" id="KW-1185">Reference proteome</keyword>
<dbReference type="PANTHER" id="PTHR46268:SF22">
    <property type="entry name" value="SENSOR PROTEIN KDPD-RELATED"/>
    <property type="match status" value="1"/>
</dbReference>
<proteinExistence type="inferred from homology"/>
<dbReference type="SUPFAM" id="SSF52402">
    <property type="entry name" value="Adenine nucleotide alpha hydrolases-like"/>
    <property type="match status" value="1"/>
</dbReference>
<protein>
    <submittedName>
        <fullName evidence="3">Putative Universal stress protein</fullName>
    </submittedName>
</protein>
<reference evidence="3 4" key="1">
    <citation type="journal article" date="2010" name="Proc. Natl. Acad. Sci. U.S.A.">
        <title>A Nitrospira metagenome illuminates the physiology and evolution of globally important nitrite-oxidizing bacteria.</title>
        <authorList>
            <person name="Lucker S."/>
            <person name="Wagner M."/>
            <person name="Maixner F."/>
            <person name="Pelletier E."/>
            <person name="Koch H."/>
            <person name="Vacherie B."/>
            <person name="Rattei T."/>
            <person name="Sinninghe Damste J."/>
            <person name="Spieck E."/>
            <person name="Le Paslier D."/>
            <person name="Daims H."/>
        </authorList>
    </citation>
    <scope>NUCLEOTIDE SEQUENCE [LARGE SCALE GENOMIC DNA]</scope>
</reference>
<dbReference type="EMBL" id="FP929003">
    <property type="protein sequence ID" value="CBK41651.1"/>
    <property type="molecule type" value="Genomic_DNA"/>
</dbReference>
<dbReference type="KEGG" id="nde:NIDE1925"/>
<dbReference type="HOGENOM" id="CLU_049301_11_2_0"/>
<sequence length="172" mass="18491">MLTGGVMADRLFTKILVPVDFSPCSEEAFRLALSFAKSYQAEVLLLHVVDTKSLDALNRLGLAPATEAAKQKKQLHHFARLNARQLLARDDAKGVTIRRLLADGSPFEEIARTARVEGVDLVVMGSYGGAIGGVDKIFFGSTAEKVVRTAGCPVLTVPLPTKRAKVKTGKSL</sequence>